<accession>A0AAV5JC00</accession>
<evidence type="ECO:0000313" key="1">
    <source>
        <dbReference type="EMBL" id="GKV12113.1"/>
    </source>
</evidence>
<reference evidence="1 2" key="1">
    <citation type="journal article" date="2021" name="Commun. Biol.">
        <title>The genome of Shorea leprosula (Dipterocarpaceae) highlights the ecological relevance of drought in aseasonal tropical rainforests.</title>
        <authorList>
            <person name="Ng K.K.S."/>
            <person name="Kobayashi M.J."/>
            <person name="Fawcett J.A."/>
            <person name="Hatakeyama M."/>
            <person name="Paape T."/>
            <person name="Ng C.H."/>
            <person name="Ang C.C."/>
            <person name="Tnah L.H."/>
            <person name="Lee C.T."/>
            <person name="Nishiyama T."/>
            <person name="Sese J."/>
            <person name="O'Brien M.J."/>
            <person name="Copetti D."/>
            <person name="Mohd Noor M.I."/>
            <person name="Ong R.C."/>
            <person name="Putra M."/>
            <person name="Sireger I.Z."/>
            <person name="Indrioko S."/>
            <person name="Kosugi Y."/>
            <person name="Izuno A."/>
            <person name="Isagi Y."/>
            <person name="Lee S.L."/>
            <person name="Shimizu K.K."/>
        </authorList>
    </citation>
    <scope>NUCLEOTIDE SEQUENCE [LARGE SCALE GENOMIC DNA]</scope>
    <source>
        <strain evidence="1">214</strain>
    </source>
</reference>
<evidence type="ECO:0000313" key="2">
    <source>
        <dbReference type="Proteomes" id="UP001054252"/>
    </source>
</evidence>
<organism evidence="1 2">
    <name type="scientific">Rubroshorea leprosula</name>
    <dbReference type="NCBI Taxonomy" id="152421"/>
    <lineage>
        <taxon>Eukaryota</taxon>
        <taxon>Viridiplantae</taxon>
        <taxon>Streptophyta</taxon>
        <taxon>Embryophyta</taxon>
        <taxon>Tracheophyta</taxon>
        <taxon>Spermatophyta</taxon>
        <taxon>Magnoliopsida</taxon>
        <taxon>eudicotyledons</taxon>
        <taxon>Gunneridae</taxon>
        <taxon>Pentapetalae</taxon>
        <taxon>rosids</taxon>
        <taxon>malvids</taxon>
        <taxon>Malvales</taxon>
        <taxon>Dipterocarpaceae</taxon>
        <taxon>Rubroshorea</taxon>
    </lineage>
</organism>
<gene>
    <name evidence="1" type="ORF">SLEP1_g23305</name>
</gene>
<proteinExistence type="predicted"/>
<sequence length="96" mass="10806">MEASVACKLQCSVWIDPGKFARNPSGSVRFNASLRRNEKIPVLISAQMQPQGIPNRHRSVSLKASCSFENFPGTFPFRLTLTIPIEKLLQFFLLIL</sequence>
<dbReference type="Proteomes" id="UP001054252">
    <property type="component" value="Unassembled WGS sequence"/>
</dbReference>
<dbReference type="AlphaFoldDB" id="A0AAV5JC00"/>
<keyword evidence="2" id="KW-1185">Reference proteome</keyword>
<protein>
    <submittedName>
        <fullName evidence="1">Uncharacterized protein</fullName>
    </submittedName>
</protein>
<comment type="caution">
    <text evidence="1">The sequence shown here is derived from an EMBL/GenBank/DDBJ whole genome shotgun (WGS) entry which is preliminary data.</text>
</comment>
<dbReference type="EMBL" id="BPVZ01000036">
    <property type="protein sequence ID" value="GKV12113.1"/>
    <property type="molecule type" value="Genomic_DNA"/>
</dbReference>
<name>A0AAV5JC00_9ROSI</name>